<dbReference type="InterPro" id="IPR011006">
    <property type="entry name" value="CheY-like_superfamily"/>
</dbReference>
<evidence type="ECO:0000256" key="1">
    <source>
        <dbReference type="ARBA" id="ARBA00022553"/>
    </source>
</evidence>
<proteinExistence type="predicted"/>
<evidence type="ECO:0000256" key="2">
    <source>
        <dbReference type="PROSITE-ProRule" id="PRU00169"/>
    </source>
</evidence>
<keyword evidence="1 2" id="KW-0597">Phosphoprotein</keyword>
<dbReference type="Gene3D" id="3.40.50.2300">
    <property type="match status" value="1"/>
</dbReference>
<name>A0A831PIJ7_9BACT</name>
<dbReference type="SUPFAM" id="SSF52172">
    <property type="entry name" value="CheY-like"/>
    <property type="match status" value="1"/>
</dbReference>
<dbReference type="PROSITE" id="PS50110">
    <property type="entry name" value="RESPONSE_REGULATORY"/>
    <property type="match status" value="1"/>
</dbReference>
<dbReference type="Proteomes" id="UP000886162">
    <property type="component" value="Unassembled WGS sequence"/>
</dbReference>
<dbReference type="PANTHER" id="PTHR44591:SF3">
    <property type="entry name" value="RESPONSE REGULATORY DOMAIN-CONTAINING PROTEIN"/>
    <property type="match status" value="1"/>
</dbReference>
<evidence type="ECO:0000313" key="4">
    <source>
        <dbReference type="EMBL" id="HDR46714.1"/>
    </source>
</evidence>
<feature type="domain" description="Response regulatory" evidence="3">
    <location>
        <begin position="6"/>
        <end position="121"/>
    </location>
</feature>
<dbReference type="AlphaFoldDB" id="A0A831PIJ7"/>
<dbReference type="GO" id="GO:0000160">
    <property type="term" value="P:phosphorelay signal transduction system"/>
    <property type="evidence" value="ECO:0007669"/>
    <property type="project" value="InterPro"/>
</dbReference>
<dbReference type="EMBL" id="DSDO01000230">
    <property type="protein sequence ID" value="HDR46714.1"/>
    <property type="molecule type" value="Genomic_DNA"/>
</dbReference>
<feature type="modified residue" description="4-aspartylphosphate" evidence="2">
    <location>
        <position position="55"/>
    </location>
</feature>
<evidence type="ECO:0000259" key="3">
    <source>
        <dbReference type="PROSITE" id="PS50110"/>
    </source>
</evidence>
<comment type="caution">
    <text evidence="4">The sequence shown here is derived from an EMBL/GenBank/DDBJ whole genome shotgun (WGS) entry which is preliminary data.</text>
</comment>
<dbReference type="Pfam" id="PF00072">
    <property type="entry name" value="Response_reg"/>
    <property type="match status" value="1"/>
</dbReference>
<organism evidence="4">
    <name type="scientific">Geoalkalibacter subterraneus</name>
    <dbReference type="NCBI Taxonomy" id="483547"/>
    <lineage>
        <taxon>Bacteria</taxon>
        <taxon>Pseudomonadati</taxon>
        <taxon>Thermodesulfobacteriota</taxon>
        <taxon>Desulfuromonadia</taxon>
        <taxon>Desulfuromonadales</taxon>
        <taxon>Geoalkalibacteraceae</taxon>
        <taxon>Geoalkalibacter</taxon>
    </lineage>
</organism>
<reference evidence="4" key="1">
    <citation type="journal article" date="2020" name="mSystems">
        <title>Genome- and Community-Level Interaction Insights into Carbon Utilization and Element Cycling Functions of Hydrothermarchaeota in Hydrothermal Sediment.</title>
        <authorList>
            <person name="Zhou Z."/>
            <person name="Liu Y."/>
            <person name="Xu W."/>
            <person name="Pan J."/>
            <person name="Luo Z.H."/>
            <person name="Li M."/>
        </authorList>
    </citation>
    <scope>NUCLEOTIDE SEQUENCE [LARGE SCALE GENOMIC DNA]</scope>
    <source>
        <strain evidence="4">SpSt-1220</strain>
    </source>
</reference>
<accession>A0A831PIJ7</accession>
<sequence length="125" mass="13905">MKEPARVLLIDDQKSVAEVLGALLKCCNATLDYAPDGTKGLQRVKQQRPDLIFLDIMMPGLDGYAVCRYLKEDPVTRDIPVVFLSAGQDKDVTRGREAGGDFFIGKPFVSREIVEVFERFVTKPG</sequence>
<dbReference type="SMART" id="SM00448">
    <property type="entry name" value="REC"/>
    <property type="match status" value="1"/>
</dbReference>
<dbReference type="InterPro" id="IPR050595">
    <property type="entry name" value="Bact_response_regulator"/>
</dbReference>
<dbReference type="InterPro" id="IPR001789">
    <property type="entry name" value="Sig_transdc_resp-reg_receiver"/>
</dbReference>
<protein>
    <submittedName>
        <fullName evidence="4">Response regulator</fullName>
    </submittedName>
</protein>
<dbReference type="PANTHER" id="PTHR44591">
    <property type="entry name" value="STRESS RESPONSE REGULATOR PROTEIN 1"/>
    <property type="match status" value="1"/>
</dbReference>
<gene>
    <name evidence="4" type="ORF">ENN94_03335</name>
</gene>